<accession>A0AAW9JXW5</accession>
<dbReference type="Pfam" id="PF00005">
    <property type="entry name" value="ABC_tran"/>
    <property type="match status" value="1"/>
</dbReference>
<dbReference type="Gene3D" id="3.40.50.300">
    <property type="entry name" value="P-loop containing nucleotide triphosphate hydrolases"/>
    <property type="match status" value="1"/>
</dbReference>
<name>A0AAW9JXW5_CARML</name>
<dbReference type="PROSITE" id="PS50893">
    <property type="entry name" value="ABC_TRANSPORTER_2"/>
    <property type="match status" value="1"/>
</dbReference>
<dbReference type="GO" id="GO:0016887">
    <property type="term" value="F:ATP hydrolysis activity"/>
    <property type="evidence" value="ECO:0007669"/>
    <property type="project" value="InterPro"/>
</dbReference>
<dbReference type="PANTHER" id="PTHR42711">
    <property type="entry name" value="ABC TRANSPORTER ATP-BINDING PROTEIN"/>
    <property type="match status" value="1"/>
</dbReference>
<dbReference type="SMART" id="SM00382">
    <property type="entry name" value="AAA"/>
    <property type="match status" value="1"/>
</dbReference>
<comment type="caution">
    <text evidence="6">The sequence shown here is derived from an EMBL/GenBank/DDBJ whole genome shotgun (WGS) entry which is preliminary data.</text>
</comment>
<evidence type="ECO:0000259" key="5">
    <source>
        <dbReference type="PROSITE" id="PS50893"/>
    </source>
</evidence>
<evidence type="ECO:0000313" key="6">
    <source>
        <dbReference type="EMBL" id="MDZ5760134.1"/>
    </source>
</evidence>
<dbReference type="SUPFAM" id="SSF52540">
    <property type="entry name" value="P-loop containing nucleoside triphosphate hydrolases"/>
    <property type="match status" value="1"/>
</dbReference>
<reference evidence="6" key="1">
    <citation type="submission" date="2023-08" db="EMBL/GenBank/DDBJ databases">
        <title>Genomic characterization of piscicolin 126 produced by Carnobacterium maltaromaticum CM22 strain isolated from salmon (Salmo salar).</title>
        <authorList>
            <person name="Gonzalez-Gragera E."/>
            <person name="Garcia-Lopez J.D."/>
            <person name="Teso-Perez C."/>
            <person name="Gimenez-Hernandez I."/>
            <person name="Peralta-Sanchez J.M."/>
            <person name="Valdivia E."/>
            <person name="Montalban-Lopez M."/>
            <person name="Martin-Platero A.M."/>
            <person name="Banos A."/>
            <person name="Martinez-Bueno M."/>
        </authorList>
    </citation>
    <scope>NUCLEOTIDE SEQUENCE</scope>
    <source>
        <strain evidence="6">CM22</strain>
    </source>
</reference>
<evidence type="ECO:0000256" key="3">
    <source>
        <dbReference type="ARBA" id="ARBA00022741"/>
    </source>
</evidence>
<evidence type="ECO:0000313" key="7">
    <source>
        <dbReference type="Proteomes" id="UP001290462"/>
    </source>
</evidence>
<dbReference type="InterPro" id="IPR027417">
    <property type="entry name" value="P-loop_NTPase"/>
</dbReference>
<dbReference type="PROSITE" id="PS00211">
    <property type="entry name" value="ABC_TRANSPORTER_1"/>
    <property type="match status" value="1"/>
</dbReference>
<dbReference type="InterPro" id="IPR050763">
    <property type="entry name" value="ABC_transporter_ATP-binding"/>
</dbReference>
<dbReference type="PANTHER" id="PTHR42711:SF5">
    <property type="entry name" value="ABC TRANSPORTER ATP-BINDING PROTEIN NATA"/>
    <property type="match status" value="1"/>
</dbReference>
<dbReference type="InterPro" id="IPR003439">
    <property type="entry name" value="ABC_transporter-like_ATP-bd"/>
</dbReference>
<gene>
    <name evidence="6" type="ORF">RAK27_15970</name>
</gene>
<dbReference type="GO" id="GO:0005524">
    <property type="term" value="F:ATP binding"/>
    <property type="evidence" value="ECO:0007669"/>
    <property type="project" value="UniProtKB-KW"/>
</dbReference>
<proteinExistence type="inferred from homology"/>
<evidence type="ECO:0000256" key="2">
    <source>
        <dbReference type="ARBA" id="ARBA00022448"/>
    </source>
</evidence>
<evidence type="ECO:0000256" key="1">
    <source>
        <dbReference type="ARBA" id="ARBA00005417"/>
    </source>
</evidence>
<dbReference type="InterPro" id="IPR017871">
    <property type="entry name" value="ABC_transporter-like_CS"/>
</dbReference>
<dbReference type="RefSeq" id="WP_322809587.1">
    <property type="nucleotide sequence ID" value="NZ_JAVBVO010000005.1"/>
</dbReference>
<feature type="domain" description="ABC transporter" evidence="5">
    <location>
        <begin position="5"/>
        <end position="235"/>
    </location>
</feature>
<organism evidence="6 7">
    <name type="scientific">Carnobacterium maltaromaticum</name>
    <name type="common">Carnobacterium piscicola</name>
    <dbReference type="NCBI Taxonomy" id="2751"/>
    <lineage>
        <taxon>Bacteria</taxon>
        <taxon>Bacillati</taxon>
        <taxon>Bacillota</taxon>
        <taxon>Bacilli</taxon>
        <taxon>Lactobacillales</taxon>
        <taxon>Carnobacteriaceae</taxon>
        <taxon>Carnobacterium</taxon>
    </lineage>
</organism>
<protein>
    <submittedName>
        <fullName evidence="6">ABC transporter ATP-binding protein</fullName>
    </submittedName>
</protein>
<evidence type="ECO:0000256" key="4">
    <source>
        <dbReference type="ARBA" id="ARBA00022840"/>
    </source>
</evidence>
<keyword evidence="3" id="KW-0547">Nucleotide-binding</keyword>
<keyword evidence="2" id="KW-0813">Transport</keyword>
<dbReference type="Proteomes" id="UP001290462">
    <property type="component" value="Unassembled WGS sequence"/>
</dbReference>
<keyword evidence="4 6" id="KW-0067">ATP-binding</keyword>
<dbReference type="EMBL" id="JAVBVO010000005">
    <property type="protein sequence ID" value="MDZ5760134.1"/>
    <property type="molecule type" value="Genomic_DNA"/>
</dbReference>
<sequence>MTNLINIQGLTKKYQQKEVVSSLDLKVEKGSLFAFLGPNGAGKSTTINMISTAIKPTSGSIFVDGLEVGKENSKIRQKIGIVFQDNVLDDLLTVEENLLFWGKIYSLSKNELNKQLDFLENLLHLTDILKQRFGTLSGGQKRRAEIARAIIHRPLLLILDEPTTGLDPKTRVQVWQTITYLREKLGMTVFLTTHYMEEAAEADKIAVINHGELIALGTPNQLRNKYSRDSLNLYKTSLEDLKIECKKRKLGYTEGIDFIRIQVRDTDEALHLLNELNDLYQSFEVRKGNLDDVFLALIKGGTNND</sequence>
<dbReference type="InterPro" id="IPR003593">
    <property type="entry name" value="AAA+_ATPase"/>
</dbReference>
<comment type="similarity">
    <text evidence="1">Belongs to the ABC transporter superfamily.</text>
</comment>
<dbReference type="AlphaFoldDB" id="A0AAW9JXW5"/>